<evidence type="ECO:0000313" key="2">
    <source>
        <dbReference type="Proteomes" id="UP000628736"/>
    </source>
</evidence>
<dbReference type="EMBL" id="JACOPO010000014">
    <property type="protein sequence ID" value="MBC5723761.1"/>
    <property type="molecule type" value="Genomic_DNA"/>
</dbReference>
<dbReference type="AlphaFoldDB" id="A0A8J6JAA1"/>
<dbReference type="Proteomes" id="UP000628736">
    <property type="component" value="Unassembled WGS sequence"/>
</dbReference>
<dbReference type="RefSeq" id="WP_186853457.1">
    <property type="nucleotide sequence ID" value="NZ_JACOPO010000014.1"/>
</dbReference>
<keyword evidence="2" id="KW-1185">Reference proteome</keyword>
<gene>
    <name evidence="1" type="ORF">H8S11_13215</name>
</gene>
<proteinExistence type="predicted"/>
<organism evidence="1 2">
    <name type="scientific">Flintibacter hominis</name>
    <dbReference type="NCBI Taxonomy" id="2763048"/>
    <lineage>
        <taxon>Bacteria</taxon>
        <taxon>Bacillati</taxon>
        <taxon>Bacillota</taxon>
        <taxon>Clostridia</taxon>
        <taxon>Eubacteriales</taxon>
        <taxon>Flintibacter</taxon>
    </lineage>
</organism>
<reference evidence="1" key="1">
    <citation type="submission" date="2020-08" db="EMBL/GenBank/DDBJ databases">
        <title>Genome public.</title>
        <authorList>
            <person name="Liu C."/>
            <person name="Sun Q."/>
        </authorList>
    </citation>
    <scope>NUCLEOTIDE SEQUENCE</scope>
    <source>
        <strain evidence="1">NSJ-23</strain>
    </source>
</reference>
<accession>A0A8J6JAA1</accession>
<comment type="caution">
    <text evidence="1">The sequence shown here is derived from an EMBL/GenBank/DDBJ whole genome shotgun (WGS) entry which is preliminary data.</text>
</comment>
<name>A0A8J6JAA1_9FIRM</name>
<evidence type="ECO:0000313" key="1">
    <source>
        <dbReference type="EMBL" id="MBC5723761.1"/>
    </source>
</evidence>
<sequence>MIIENPEIYFGKKIKVFSTSGRMTIGELYGYDYDFDDDGNEFLEFDVENENGLLIGFTEDEIKRIEIVGGRE</sequence>
<protein>
    <submittedName>
        <fullName evidence="1">Uncharacterized protein</fullName>
    </submittedName>
</protein>